<keyword evidence="4 7" id="KW-1133">Transmembrane helix</keyword>
<dbReference type="FunFam" id="1.20.1080.10:FF:000011">
    <property type="entry name" value="Formate family transporter"/>
    <property type="match status" value="1"/>
</dbReference>
<evidence type="ECO:0000313" key="8">
    <source>
        <dbReference type="EMBL" id="SBV98144.1"/>
    </source>
</evidence>
<evidence type="ECO:0000256" key="1">
    <source>
        <dbReference type="ARBA" id="ARBA00004141"/>
    </source>
</evidence>
<dbReference type="PANTHER" id="PTHR30520:SF6">
    <property type="entry name" value="FORMATE_NITRATE FAMILY TRANSPORTER (EUROFUNG)"/>
    <property type="match status" value="1"/>
</dbReference>
<sequence length="262" mass="28727">MKNYNTPKEITVEFANSGIYKSNLPLSKFSLIAILGGVFIAFGGLLSIMVAGGMPGVGSENPGLIKFIAGALFPVGLIIVSITGADLFTSDCTAFTLPLLERRLKAFTFVKLLILSYLFNFIGSQVVAYLLSSGVGLFDKDPWQHYLHHYAEVKVNQDFLTVFIKGIGANWLVCLGMWMGYAAKDIIGKCIGIWIPVMLFVTLGYEHSIANMFFIPAAIYSGADILWSNFILHNLIPATLGNLIGGVVLVGCVYWYLYTREK</sequence>
<feature type="transmembrane region" description="Helical" evidence="7">
    <location>
        <begin position="193"/>
        <end position="215"/>
    </location>
</feature>
<dbReference type="Pfam" id="PF01226">
    <property type="entry name" value="Form_Nir_trans"/>
    <property type="match status" value="1"/>
</dbReference>
<feature type="transmembrane region" description="Helical" evidence="7">
    <location>
        <begin position="235"/>
        <end position="257"/>
    </location>
</feature>
<dbReference type="AlphaFoldDB" id="A0A212JFD7"/>
<evidence type="ECO:0000256" key="3">
    <source>
        <dbReference type="ARBA" id="ARBA00022692"/>
    </source>
</evidence>
<keyword evidence="2" id="KW-0813">Transport</keyword>
<evidence type="ECO:0000256" key="7">
    <source>
        <dbReference type="SAM" id="Phobius"/>
    </source>
</evidence>
<accession>A0A212JFD7</accession>
<dbReference type="PANTHER" id="PTHR30520">
    <property type="entry name" value="FORMATE TRANSPORTER-RELATED"/>
    <property type="match status" value="1"/>
</dbReference>
<dbReference type="EMBL" id="FLUM01000001">
    <property type="protein sequence ID" value="SBV98144.1"/>
    <property type="molecule type" value="Genomic_DNA"/>
</dbReference>
<evidence type="ECO:0000256" key="6">
    <source>
        <dbReference type="ARBA" id="ARBA00049660"/>
    </source>
</evidence>
<dbReference type="GO" id="GO:0005886">
    <property type="term" value="C:plasma membrane"/>
    <property type="evidence" value="ECO:0007669"/>
    <property type="project" value="TreeGrafter"/>
</dbReference>
<keyword evidence="5 7" id="KW-0472">Membrane</keyword>
<feature type="transmembrane region" description="Helical" evidence="7">
    <location>
        <begin position="109"/>
        <end position="131"/>
    </location>
</feature>
<evidence type="ECO:0000256" key="2">
    <source>
        <dbReference type="ARBA" id="ARBA00022448"/>
    </source>
</evidence>
<feature type="transmembrane region" description="Helical" evidence="7">
    <location>
        <begin position="29"/>
        <end position="52"/>
    </location>
</feature>
<dbReference type="InterPro" id="IPR000292">
    <property type="entry name" value="For/NO2_transpt"/>
</dbReference>
<name>A0A212JFD7_9BACT</name>
<reference evidence="8" key="1">
    <citation type="submission" date="2016-04" db="EMBL/GenBank/DDBJ databases">
        <authorList>
            <person name="Evans L.H."/>
            <person name="Alamgir A."/>
            <person name="Owens N."/>
            <person name="Weber N.D."/>
            <person name="Virtaneva K."/>
            <person name="Barbian K."/>
            <person name="Babar A."/>
            <person name="Rosenke K."/>
        </authorList>
    </citation>
    <scope>NUCLEOTIDE SEQUENCE</scope>
    <source>
        <strain evidence="8">86-1</strain>
    </source>
</reference>
<dbReference type="GO" id="GO:0015499">
    <property type="term" value="F:formate transmembrane transporter activity"/>
    <property type="evidence" value="ECO:0007669"/>
    <property type="project" value="TreeGrafter"/>
</dbReference>
<dbReference type="NCBIfam" id="TIGR00790">
    <property type="entry name" value="fnt"/>
    <property type="match status" value="1"/>
</dbReference>
<dbReference type="Gene3D" id="1.20.1080.10">
    <property type="entry name" value="Glycerol uptake facilitator protein"/>
    <property type="match status" value="1"/>
</dbReference>
<dbReference type="RefSeq" id="WP_296940626.1">
    <property type="nucleotide sequence ID" value="NZ_LT599032.1"/>
</dbReference>
<organism evidence="8">
    <name type="scientific">uncultured Dysgonomonas sp</name>
    <dbReference type="NCBI Taxonomy" id="206096"/>
    <lineage>
        <taxon>Bacteria</taxon>
        <taxon>Pseudomonadati</taxon>
        <taxon>Bacteroidota</taxon>
        <taxon>Bacteroidia</taxon>
        <taxon>Bacteroidales</taxon>
        <taxon>Dysgonomonadaceae</taxon>
        <taxon>Dysgonomonas</taxon>
        <taxon>environmental samples</taxon>
    </lineage>
</organism>
<protein>
    <submittedName>
        <fullName evidence="8">Putative formate transporter</fullName>
    </submittedName>
</protein>
<feature type="transmembrane region" description="Helical" evidence="7">
    <location>
        <begin position="159"/>
        <end position="181"/>
    </location>
</feature>
<proteinExistence type="inferred from homology"/>
<comment type="subcellular location">
    <subcellularLocation>
        <location evidence="1">Membrane</location>
        <topology evidence="1">Multi-pass membrane protein</topology>
    </subcellularLocation>
</comment>
<gene>
    <name evidence="8" type="primary">fdhC</name>
    <name evidence="8" type="ORF">KL86DYS1_12093</name>
</gene>
<evidence type="ECO:0000256" key="5">
    <source>
        <dbReference type="ARBA" id="ARBA00023136"/>
    </source>
</evidence>
<dbReference type="InterPro" id="IPR023271">
    <property type="entry name" value="Aquaporin-like"/>
</dbReference>
<evidence type="ECO:0000256" key="4">
    <source>
        <dbReference type="ARBA" id="ARBA00022989"/>
    </source>
</evidence>
<comment type="similarity">
    <text evidence="6">Belongs to the FNT transporter (TC 1.A.16) family.</text>
</comment>
<feature type="transmembrane region" description="Helical" evidence="7">
    <location>
        <begin position="64"/>
        <end position="88"/>
    </location>
</feature>
<keyword evidence="3 7" id="KW-0812">Transmembrane</keyword>